<keyword evidence="2" id="KW-1185">Reference proteome</keyword>
<organism evidence="1 2">
    <name type="scientific">Acidovorax soli</name>
    <dbReference type="NCBI Taxonomy" id="592050"/>
    <lineage>
        <taxon>Bacteria</taxon>
        <taxon>Pseudomonadati</taxon>
        <taxon>Pseudomonadota</taxon>
        <taxon>Betaproteobacteria</taxon>
        <taxon>Burkholderiales</taxon>
        <taxon>Comamonadaceae</taxon>
        <taxon>Acidovorax</taxon>
    </lineage>
</organism>
<reference evidence="1 2" key="1">
    <citation type="submission" date="2020-08" db="EMBL/GenBank/DDBJ databases">
        <title>Functional genomics of gut bacteria from endangered species of beetles.</title>
        <authorList>
            <person name="Carlos-Shanley C."/>
        </authorList>
    </citation>
    <scope>NUCLEOTIDE SEQUENCE [LARGE SCALE GENOMIC DNA]</scope>
    <source>
        <strain evidence="1 2">S00198</strain>
    </source>
</reference>
<comment type="caution">
    <text evidence="1">The sequence shown here is derived from an EMBL/GenBank/DDBJ whole genome shotgun (WGS) entry which is preliminary data.</text>
</comment>
<accession>A0A7X0PBM0</accession>
<name>A0A7X0PBM0_9BURK</name>
<dbReference type="RefSeq" id="WP_184856263.1">
    <property type="nucleotide sequence ID" value="NZ_JACHLK010000002.1"/>
</dbReference>
<sequence length="92" mass="10145">MTFVTTAFRRWLAAEQDANEATRSLLSMVLTVEAGDVAEQQDLVKKLRKDAHDPLQEYLAAVQCASAQLWHFKAAPLLADLDVPKKGPHEAG</sequence>
<evidence type="ECO:0000313" key="1">
    <source>
        <dbReference type="EMBL" id="MBB6558851.1"/>
    </source>
</evidence>
<dbReference type="EMBL" id="JACHLK010000002">
    <property type="protein sequence ID" value="MBB6558851.1"/>
    <property type="molecule type" value="Genomic_DNA"/>
</dbReference>
<dbReference type="Proteomes" id="UP000575083">
    <property type="component" value="Unassembled WGS sequence"/>
</dbReference>
<gene>
    <name evidence="1" type="ORF">HNP48_001515</name>
</gene>
<protein>
    <submittedName>
        <fullName evidence="1">Uncharacterized protein</fullName>
    </submittedName>
</protein>
<dbReference type="AlphaFoldDB" id="A0A7X0PBM0"/>
<proteinExistence type="predicted"/>
<evidence type="ECO:0000313" key="2">
    <source>
        <dbReference type="Proteomes" id="UP000575083"/>
    </source>
</evidence>